<dbReference type="RefSeq" id="WP_261616317.1">
    <property type="nucleotide sequence ID" value="NZ_JALIDZ010000005.1"/>
</dbReference>
<feature type="domain" description="AMP-dependent synthetase/ligase" evidence="6">
    <location>
        <begin position="10"/>
        <end position="367"/>
    </location>
</feature>
<evidence type="ECO:0000259" key="7">
    <source>
        <dbReference type="Pfam" id="PF13193"/>
    </source>
</evidence>
<accession>A0AAW5R030</accession>
<comment type="caution">
    <text evidence="8">The sequence shown here is derived from an EMBL/GenBank/DDBJ whole genome shotgun (WGS) entry which is preliminary data.</text>
</comment>
<dbReference type="InterPro" id="IPR050237">
    <property type="entry name" value="ATP-dep_AMP-bd_enzyme"/>
</dbReference>
<dbReference type="InterPro" id="IPR020845">
    <property type="entry name" value="AMP-binding_CS"/>
</dbReference>
<comment type="similarity">
    <text evidence="1">Belongs to the ATP-dependent AMP-binding enzyme family.</text>
</comment>
<comment type="catalytic activity">
    <reaction evidence="3">
        <text>3-(methylsulfanyl)propanoate + ATP + CoA = 3-(methylsulfanyl)propanoyl-CoA + AMP + diphosphate</text>
        <dbReference type="Rhea" id="RHEA:43052"/>
        <dbReference type="ChEBI" id="CHEBI:30616"/>
        <dbReference type="ChEBI" id="CHEBI:33019"/>
        <dbReference type="ChEBI" id="CHEBI:49016"/>
        <dbReference type="ChEBI" id="CHEBI:57287"/>
        <dbReference type="ChEBI" id="CHEBI:82815"/>
        <dbReference type="ChEBI" id="CHEBI:456215"/>
        <dbReference type="EC" id="6.2.1.44"/>
    </reaction>
    <physiologicalReaction direction="left-to-right" evidence="3">
        <dbReference type="Rhea" id="RHEA:43053"/>
    </physiologicalReaction>
</comment>
<sequence>MLHVTDMTAKRAELTPDHVAFVDDETGRELTFAAVNERAERLARGLLSLGAREGDRIGILCHNRPDFFVFLFACQKARLILVPLNWRQPPAELLPLVEQADITILAVDGAFQAVADALAKARKLLRLGMEPDVAAEADLETLIAECPAGPLDTRPVSTTDPWYLLYTSGTTGLPKAVIQTPAMAWANTVNYAQAVDLVSTDWSLNFLPLFHTGGINLPTLPLFLMGGRSRILRKFDAGDVLDLVDRGEVTSFFGVPAIYQAMALHERFADTDFSAVRSFACGGAPLPEPLIRTFAARGGLVCNGMGMTETGPTVFLNDRAHAESKIGSVGKPQMLAETRIVAADGAVIDGAGEGELQIRGPGVTPGYRGNREATEAAFTEDGWLKTGDVARRDADGYYFIVDRIKDMYISGGENVYPAEVERVLVAFDGVLEAAVIGVADERWGEVGEAFLIARPDMDIDVEALPAWCREQLAAYKIPKRYHVVADMPRTAAGKIQKHMLRKLVP</sequence>
<evidence type="ECO:0000256" key="4">
    <source>
        <dbReference type="ARBA" id="ARBA00066616"/>
    </source>
</evidence>
<dbReference type="EMBL" id="JALIDZ010000005">
    <property type="protein sequence ID" value="MCT8972742.1"/>
    <property type="molecule type" value="Genomic_DNA"/>
</dbReference>
<protein>
    <recommendedName>
        <fullName evidence="5">3-methylmercaptopropionyl-CoA ligase</fullName>
        <ecNumber evidence="4">6.2.1.44</ecNumber>
    </recommendedName>
</protein>
<dbReference type="InterPro" id="IPR000873">
    <property type="entry name" value="AMP-dep_synth/lig_dom"/>
</dbReference>
<dbReference type="EC" id="6.2.1.44" evidence="4"/>
<dbReference type="Pfam" id="PF00501">
    <property type="entry name" value="AMP-binding"/>
    <property type="match status" value="1"/>
</dbReference>
<dbReference type="Proteomes" id="UP001320898">
    <property type="component" value="Unassembled WGS sequence"/>
</dbReference>
<evidence type="ECO:0000256" key="5">
    <source>
        <dbReference type="ARBA" id="ARBA00067668"/>
    </source>
</evidence>
<organism evidence="8 9">
    <name type="scientific">Microbaculum marinisediminis</name>
    <dbReference type="NCBI Taxonomy" id="2931392"/>
    <lineage>
        <taxon>Bacteria</taxon>
        <taxon>Pseudomonadati</taxon>
        <taxon>Pseudomonadota</taxon>
        <taxon>Alphaproteobacteria</taxon>
        <taxon>Hyphomicrobiales</taxon>
        <taxon>Tepidamorphaceae</taxon>
        <taxon>Microbaculum</taxon>
    </lineage>
</organism>
<proteinExistence type="inferred from homology"/>
<keyword evidence="9" id="KW-1185">Reference proteome</keyword>
<dbReference type="SUPFAM" id="SSF56801">
    <property type="entry name" value="Acetyl-CoA synthetase-like"/>
    <property type="match status" value="1"/>
</dbReference>
<dbReference type="PROSITE" id="PS00455">
    <property type="entry name" value="AMP_BINDING"/>
    <property type="match status" value="1"/>
</dbReference>
<evidence type="ECO:0000256" key="1">
    <source>
        <dbReference type="ARBA" id="ARBA00006432"/>
    </source>
</evidence>
<dbReference type="InterPro" id="IPR025110">
    <property type="entry name" value="AMP-bd_C"/>
</dbReference>
<reference evidence="8 9" key="1">
    <citation type="submission" date="2022-04" db="EMBL/GenBank/DDBJ databases">
        <authorList>
            <person name="Ye Y.-Q."/>
            <person name="Du Z.-J."/>
        </authorList>
    </citation>
    <scope>NUCLEOTIDE SEQUENCE [LARGE SCALE GENOMIC DNA]</scope>
    <source>
        <strain evidence="8 9">A6E488</strain>
    </source>
</reference>
<dbReference type="AlphaFoldDB" id="A0AAW5R030"/>
<evidence type="ECO:0000256" key="3">
    <source>
        <dbReference type="ARBA" id="ARBA00051915"/>
    </source>
</evidence>
<name>A0AAW5R030_9HYPH</name>
<feature type="domain" description="AMP-binding enzyme C-terminal" evidence="7">
    <location>
        <begin position="419"/>
        <end position="494"/>
    </location>
</feature>
<dbReference type="PANTHER" id="PTHR43767">
    <property type="entry name" value="LONG-CHAIN-FATTY-ACID--COA LIGASE"/>
    <property type="match status" value="1"/>
</dbReference>
<dbReference type="PANTHER" id="PTHR43767:SF1">
    <property type="entry name" value="NONRIBOSOMAL PEPTIDE SYNTHASE PES1 (EUROFUNG)-RELATED"/>
    <property type="match status" value="1"/>
</dbReference>
<gene>
    <name evidence="8" type="ORF">MUB46_12825</name>
</gene>
<dbReference type="FunFam" id="3.30.300.30:FF:000008">
    <property type="entry name" value="2,3-dihydroxybenzoate-AMP ligase"/>
    <property type="match status" value="1"/>
</dbReference>
<evidence type="ECO:0000313" key="8">
    <source>
        <dbReference type="EMBL" id="MCT8972742.1"/>
    </source>
</evidence>
<evidence type="ECO:0000313" key="9">
    <source>
        <dbReference type="Proteomes" id="UP001320898"/>
    </source>
</evidence>
<evidence type="ECO:0000259" key="6">
    <source>
        <dbReference type="Pfam" id="PF00501"/>
    </source>
</evidence>
<evidence type="ECO:0000256" key="2">
    <source>
        <dbReference type="ARBA" id="ARBA00022598"/>
    </source>
</evidence>
<dbReference type="InterPro" id="IPR045851">
    <property type="entry name" value="AMP-bd_C_sf"/>
</dbReference>
<dbReference type="Gene3D" id="3.40.50.12780">
    <property type="entry name" value="N-terminal domain of ligase-like"/>
    <property type="match status" value="1"/>
</dbReference>
<dbReference type="Pfam" id="PF13193">
    <property type="entry name" value="AMP-binding_C"/>
    <property type="match status" value="1"/>
</dbReference>
<keyword evidence="2" id="KW-0436">Ligase</keyword>
<dbReference type="InterPro" id="IPR042099">
    <property type="entry name" value="ANL_N_sf"/>
</dbReference>
<dbReference type="Gene3D" id="3.30.300.30">
    <property type="match status" value="1"/>
</dbReference>
<dbReference type="GO" id="GO:0016878">
    <property type="term" value="F:acid-thiol ligase activity"/>
    <property type="evidence" value="ECO:0007669"/>
    <property type="project" value="UniProtKB-ARBA"/>
</dbReference>